<accession>A0A0W0X2S3</accession>
<name>A0A0W0X2S3_9GAMM</name>
<evidence type="ECO:0000313" key="2">
    <source>
        <dbReference type="EMBL" id="KTD38871.1"/>
    </source>
</evidence>
<dbReference type="AlphaFoldDB" id="A0A0W0X2S3"/>
<dbReference type="STRING" id="45070.Lnau_0365"/>
<sequence>MKTQNIQALLSNRRNPTLTRLDKAYRKERKTERLISKFWDDLAKANLKSDSFFNSFNSGYFERKYFNETEQFSSAITMNKNGKFLDKGKPANGRYIYIVNKNSELIAVPFINNYFHHSHLANGRKTKGAGFMTFEDGVLKVIDNDSGHYKPTVEQMMDLLSAICQAVPNQVTFVDYSHVKDGVIYKCPVKELIYIFEKGGTFDDIADVAVHEAYSGQKKPNKTYLNTRWTSVKDIERNLRASLDYRLENPSGSDESAYTYDLSKADDYNIPSVGNNSDTNSITSIGSDSDMDITSDIDNDADTNSDNEEAVSTTNLGMN</sequence>
<feature type="compositionally biased region" description="Acidic residues" evidence="1">
    <location>
        <begin position="289"/>
        <end position="309"/>
    </location>
</feature>
<feature type="compositionally biased region" description="Polar residues" evidence="1">
    <location>
        <begin position="310"/>
        <end position="319"/>
    </location>
</feature>
<gene>
    <name evidence="2" type="ORF">Lnau_0365</name>
</gene>
<dbReference type="RefSeq" id="WP_058503446.1">
    <property type="nucleotide sequence ID" value="NZ_CAAAIF010000005.1"/>
</dbReference>
<comment type="caution">
    <text evidence="2">The sequence shown here is derived from an EMBL/GenBank/DDBJ whole genome shotgun (WGS) entry which is preliminary data.</text>
</comment>
<keyword evidence="3" id="KW-1185">Reference proteome</keyword>
<organism evidence="2 3">
    <name type="scientific">Legionella nautarum</name>
    <dbReference type="NCBI Taxonomy" id="45070"/>
    <lineage>
        <taxon>Bacteria</taxon>
        <taxon>Pseudomonadati</taxon>
        <taxon>Pseudomonadota</taxon>
        <taxon>Gammaproteobacteria</taxon>
        <taxon>Legionellales</taxon>
        <taxon>Legionellaceae</taxon>
        <taxon>Legionella</taxon>
    </lineage>
</organism>
<protein>
    <submittedName>
        <fullName evidence="2">Uncharacterized protein</fullName>
    </submittedName>
</protein>
<feature type="region of interest" description="Disordered" evidence="1">
    <location>
        <begin position="271"/>
        <end position="319"/>
    </location>
</feature>
<dbReference type="EMBL" id="LNYO01000004">
    <property type="protein sequence ID" value="KTD38871.1"/>
    <property type="molecule type" value="Genomic_DNA"/>
</dbReference>
<proteinExistence type="predicted"/>
<reference evidence="2 3" key="1">
    <citation type="submission" date="2015-11" db="EMBL/GenBank/DDBJ databases">
        <title>Genomic analysis of 38 Legionella species identifies large and diverse effector repertoires.</title>
        <authorList>
            <person name="Burstein D."/>
            <person name="Amaro F."/>
            <person name="Zusman T."/>
            <person name="Lifshitz Z."/>
            <person name="Cohen O."/>
            <person name="Gilbert J.A."/>
            <person name="Pupko T."/>
            <person name="Shuman H.A."/>
            <person name="Segal G."/>
        </authorList>
    </citation>
    <scope>NUCLEOTIDE SEQUENCE [LARGE SCALE GENOMIC DNA]</scope>
    <source>
        <strain evidence="2 3">ATCC 49506</strain>
    </source>
</reference>
<evidence type="ECO:0000256" key="1">
    <source>
        <dbReference type="SAM" id="MobiDB-lite"/>
    </source>
</evidence>
<dbReference type="OrthoDB" id="5653635at2"/>
<dbReference type="Proteomes" id="UP000054725">
    <property type="component" value="Unassembled WGS sequence"/>
</dbReference>
<evidence type="ECO:0000313" key="3">
    <source>
        <dbReference type="Proteomes" id="UP000054725"/>
    </source>
</evidence>
<dbReference type="PATRIC" id="fig|45070.6.peg.386"/>